<evidence type="ECO:0000256" key="6">
    <source>
        <dbReference type="ARBA" id="ARBA00023136"/>
    </source>
</evidence>
<dbReference type="InterPro" id="IPR023299">
    <property type="entry name" value="ATPase_P-typ_cyto_dom_N"/>
</dbReference>
<evidence type="ECO:0000313" key="10">
    <source>
        <dbReference type="EMBL" id="PHH64290.1"/>
    </source>
</evidence>
<feature type="domain" description="HMA" evidence="9">
    <location>
        <begin position="167"/>
        <end position="231"/>
    </location>
</feature>
<dbReference type="GO" id="GO:0019829">
    <property type="term" value="F:ATPase-coupled monoatomic cation transmembrane transporter activity"/>
    <property type="evidence" value="ECO:0007669"/>
    <property type="project" value="InterPro"/>
</dbReference>
<dbReference type="GO" id="GO:0030003">
    <property type="term" value="P:intracellular monoatomic cation homeostasis"/>
    <property type="evidence" value="ECO:0007669"/>
    <property type="project" value="UniProtKB-ARBA"/>
</dbReference>
<dbReference type="Pfam" id="PF00702">
    <property type="entry name" value="Hydrolase"/>
    <property type="match status" value="1"/>
</dbReference>
<evidence type="ECO:0000256" key="2">
    <source>
        <dbReference type="ARBA" id="ARBA00022692"/>
    </source>
</evidence>
<dbReference type="InterPro" id="IPR059000">
    <property type="entry name" value="ATPase_P-type_domA"/>
</dbReference>
<evidence type="ECO:0000256" key="7">
    <source>
        <dbReference type="RuleBase" id="RU362081"/>
    </source>
</evidence>
<dbReference type="SFLD" id="SFLDG00002">
    <property type="entry name" value="C1.7:_P-type_atpase_like"/>
    <property type="match status" value="1"/>
</dbReference>
<dbReference type="EMBL" id="NJET01000033">
    <property type="protein sequence ID" value="PHH64290.1"/>
    <property type="molecule type" value="Genomic_DNA"/>
</dbReference>
<keyword evidence="3 7" id="KW-0479">Metal-binding</keyword>
<dbReference type="SUPFAM" id="SSF81653">
    <property type="entry name" value="Calcium ATPase, transduction domain A"/>
    <property type="match status" value="1"/>
</dbReference>
<dbReference type="InterPro" id="IPR023298">
    <property type="entry name" value="ATPase_P-typ_TM_dom_sf"/>
</dbReference>
<dbReference type="GO" id="GO:0016020">
    <property type="term" value="C:membrane"/>
    <property type="evidence" value="ECO:0007669"/>
    <property type="project" value="UniProtKB-SubCell"/>
</dbReference>
<dbReference type="SUPFAM" id="SSF81660">
    <property type="entry name" value="Metal cation-transporting ATPase, ATP-binding domain N"/>
    <property type="match status" value="1"/>
</dbReference>
<dbReference type="SUPFAM" id="SSF56784">
    <property type="entry name" value="HAD-like"/>
    <property type="match status" value="1"/>
</dbReference>
<evidence type="ECO:0000256" key="1">
    <source>
        <dbReference type="ARBA" id="ARBA00004370"/>
    </source>
</evidence>
<dbReference type="GO" id="GO:0005524">
    <property type="term" value="F:ATP binding"/>
    <property type="evidence" value="ECO:0007669"/>
    <property type="project" value="UniProtKB-UniRule"/>
</dbReference>
<evidence type="ECO:0000259" key="9">
    <source>
        <dbReference type="PROSITE" id="PS50846"/>
    </source>
</evidence>
<keyword evidence="11" id="KW-1185">Reference proteome</keyword>
<dbReference type="SFLD" id="SFLDF00027">
    <property type="entry name" value="p-type_atpase"/>
    <property type="match status" value="1"/>
</dbReference>
<dbReference type="PANTHER" id="PTHR46594:SF4">
    <property type="entry name" value="P-TYPE CATION-TRANSPORTING ATPASE"/>
    <property type="match status" value="1"/>
</dbReference>
<dbReference type="InterPro" id="IPR018303">
    <property type="entry name" value="ATPase_P-typ_P_site"/>
</dbReference>
<dbReference type="GO" id="GO:0046872">
    <property type="term" value="F:metal ion binding"/>
    <property type="evidence" value="ECO:0007669"/>
    <property type="project" value="UniProtKB-KW"/>
</dbReference>
<dbReference type="Proteomes" id="UP000226192">
    <property type="component" value="Unassembled WGS sequence"/>
</dbReference>
<dbReference type="CDD" id="cd00371">
    <property type="entry name" value="HMA"/>
    <property type="match status" value="1"/>
</dbReference>
<evidence type="ECO:0000256" key="4">
    <source>
        <dbReference type="ARBA" id="ARBA00022967"/>
    </source>
</evidence>
<dbReference type="InterPro" id="IPR056236">
    <property type="entry name" value="HMA_PCA1"/>
</dbReference>
<keyword evidence="4" id="KW-1278">Translocase</keyword>
<dbReference type="FunFam" id="2.70.150.10:FF:000002">
    <property type="entry name" value="Copper-transporting ATPase 1, putative"/>
    <property type="match status" value="1"/>
</dbReference>
<feature type="transmembrane region" description="Helical" evidence="7">
    <location>
        <begin position="345"/>
        <end position="364"/>
    </location>
</feature>
<feature type="transmembrane region" description="Helical" evidence="7">
    <location>
        <begin position="320"/>
        <end position="339"/>
    </location>
</feature>
<comment type="caution">
    <text evidence="10">The sequence shown here is derived from an EMBL/GenBank/DDBJ whole genome shotgun (WGS) entry which is preliminary data.</text>
</comment>
<dbReference type="SUPFAM" id="SSF81665">
    <property type="entry name" value="Calcium ATPase, transmembrane domain M"/>
    <property type="match status" value="1"/>
</dbReference>
<sequence>MAQRLVTGTAGRGNTHKTESNGGSTCSAHLSRAFEQYSAYLESARRICQKVLRRAWPSRRCDDKPGQAARLDGAEMSRTVDQDPIQHDHHHHHHHHHGGIKCHATGEPPTLNAMKPLAQLKSATSKKTGCCSTAHAREPKDAHAGWAMMDGSTRTDEVDLEKAKGQEWIVLSVTGMTCSGCANKMERTLCSFAGVSSVRVNFVMSSAEFRLDDSSAASLQHIIRGVEKATGFGCTRVSTREQSIDVLASGDSAKALTKLPLPGVTQVTVISNKIVRIGYDARVVGARELVQRISSLSCGLAPPGDDASIWRGRRRLHDQLVLTMIAGAFTLPIVIMAWSDNLVDRYTQGCVCLVFATIVQLVAVPVFYRPAVAALVHSGSLEMDMLIVISITAAYTYSVVAFGFLMVGKSVGMESFFETSSLLITLVLLGRLMAAFARMRAVEAVSLRSLQSNKAIIVQGGREQEIDARLLQYGDVVRVEPHSTVPTDGIVTEGWSEVDESMLTGESVPVTKQRDDTVIAGTVNGSGVLTARLTRLPGNNTVADIAQLVEEAANSKPRLQDIADGIAAWFVPVVSCMAVIVLVVWMVVGVRVRGYSGGRAVSVAITYAVATLAVSCPCALGLAVPMVLVVAGGMAARKGVIIKSAECTERARKVTDVVFDKTGTITEGELQVTHEELLGPDEEAIVGVARCLAAGNKHPVSLAVAKHLQQRRGPRVRLSDMQVVPGAGVEAVHGSDVFRAGSPSWTATADHGLIVRLQAMGRTLLVVTRNGEPVAVFALLTRVRAEAAGVVHRLVQSGIRVHLVSGDQMGAVMTVAAQVGIFNVAAQCTPSDKRDYVASLMATPRRPRIVMFVGDGTNDAVAVTQADVGVQLASVVSASHVTRGAADVVLLNGLEGVVLLLRISAIAFRRMLFNFVWSAAYNVLALLFASGALVNVRIPPAYAGLGEMFSVLPVIGAAVTMLFQRIRTNDGAGLCT</sequence>
<dbReference type="SUPFAM" id="SSF55008">
    <property type="entry name" value="HMA, heavy metal-associated domain"/>
    <property type="match status" value="1"/>
</dbReference>
<dbReference type="NCBIfam" id="TIGR01494">
    <property type="entry name" value="ATPase_P-type"/>
    <property type="match status" value="2"/>
</dbReference>
<dbReference type="STRING" id="1399860.A0A2C5YA05"/>
<dbReference type="PRINTS" id="PR00119">
    <property type="entry name" value="CATATPASE"/>
</dbReference>
<feature type="region of interest" description="Disordered" evidence="8">
    <location>
        <begin position="1"/>
        <end position="26"/>
    </location>
</feature>
<dbReference type="NCBIfam" id="TIGR01525">
    <property type="entry name" value="ATPase-IB_hvy"/>
    <property type="match status" value="1"/>
</dbReference>
<dbReference type="InterPro" id="IPR044492">
    <property type="entry name" value="P_typ_ATPase_HD_dom"/>
</dbReference>
<dbReference type="PANTHER" id="PTHR46594">
    <property type="entry name" value="P-TYPE CATION-TRANSPORTING ATPASE"/>
    <property type="match status" value="1"/>
</dbReference>
<dbReference type="PROSITE" id="PS50846">
    <property type="entry name" value="HMA_2"/>
    <property type="match status" value="1"/>
</dbReference>
<dbReference type="InterPro" id="IPR036412">
    <property type="entry name" value="HAD-like_sf"/>
</dbReference>
<comment type="subcellular location">
    <subcellularLocation>
        <location evidence="1 7">Membrane</location>
    </subcellularLocation>
</comment>
<dbReference type="Gene3D" id="3.40.50.1000">
    <property type="entry name" value="HAD superfamily/HAD-like"/>
    <property type="match status" value="1"/>
</dbReference>
<dbReference type="Gene3D" id="3.40.1110.10">
    <property type="entry name" value="Calcium-transporting ATPase, cytoplasmic domain N"/>
    <property type="match status" value="1"/>
</dbReference>
<dbReference type="SFLD" id="SFLDS00003">
    <property type="entry name" value="Haloacid_Dehalogenase"/>
    <property type="match status" value="1"/>
</dbReference>
<dbReference type="InterPro" id="IPR001757">
    <property type="entry name" value="P_typ_ATPase"/>
</dbReference>
<dbReference type="OrthoDB" id="432719at2759"/>
<feature type="transmembrane region" description="Helical" evidence="7">
    <location>
        <begin position="566"/>
        <end position="588"/>
    </location>
</feature>
<organism evidence="10 11">
    <name type="scientific">Ophiocordyceps australis</name>
    <dbReference type="NCBI Taxonomy" id="1399860"/>
    <lineage>
        <taxon>Eukaryota</taxon>
        <taxon>Fungi</taxon>
        <taxon>Dikarya</taxon>
        <taxon>Ascomycota</taxon>
        <taxon>Pezizomycotina</taxon>
        <taxon>Sordariomycetes</taxon>
        <taxon>Hypocreomycetidae</taxon>
        <taxon>Hypocreales</taxon>
        <taxon>Ophiocordycipitaceae</taxon>
        <taxon>Ophiocordyceps</taxon>
    </lineage>
</organism>
<keyword evidence="2 7" id="KW-0812">Transmembrane</keyword>
<dbReference type="Pfam" id="PF24534">
    <property type="entry name" value="HMA_PCA1"/>
    <property type="match status" value="1"/>
</dbReference>
<dbReference type="InterPro" id="IPR036163">
    <property type="entry name" value="HMA_dom_sf"/>
</dbReference>
<gene>
    <name evidence="10" type="ORF">CDD81_4774</name>
</gene>
<keyword evidence="7" id="KW-0547">Nucleotide-binding</keyword>
<feature type="transmembrane region" description="Helical" evidence="7">
    <location>
        <begin position="912"/>
        <end position="934"/>
    </location>
</feature>
<comment type="similarity">
    <text evidence="7">Belongs to the cation transport ATPase (P-type) (TC 3.A.3) family. Type IB subfamily.</text>
</comment>
<keyword evidence="6 7" id="KW-0472">Membrane</keyword>
<evidence type="ECO:0000256" key="8">
    <source>
        <dbReference type="SAM" id="MobiDB-lite"/>
    </source>
</evidence>
<dbReference type="Pfam" id="PF00403">
    <property type="entry name" value="HMA"/>
    <property type="match status" value="1"/>
</dbReference>
<dbReference type="InterPro" id="IPR006121">
    <property type="entry name" value="HMA_dom"/>
</dbReference>
<protein>
    <recommendedName>
        <fullName evidence="9">HMA domain-containing protein</fullName>
    </recommendedName>
</protein>
<proteinExistence type="inferred from homology"/>
<evidence type="ECO:0000256" key="5">
    <source>
        <dbReference type="ARBA" id="ARBA00022989"/>
    </source>
</evidence>
<feature type="transmembrane region" description="Helical" evidence="7">
    <location>
        <begin position="940"/>
        <end position="963"/>
    </location>
</feature>
<dbReference type="InterPro" id="IPR027256">
    <property type="entry name" value="P-typ_ATPase_IB"/>
</dbReference>
<reference evidence="10 11" key="1">
    <citation type="submission" date="2017-06" db="EMBL/GenBank/DDBJ databases">
        <title>Ant-infecting Ophiocordyceps genomes reveal a high diversity of potential behavioral manipulation genes and a possible major role for enterotoxins.</title>
        <authorList>
            <person name="De Bekker C."/>
            <person name="Evans H.C."/>
            <person name="Brachmann A."/>
            <person name="Hughes D.P."/>
        </authorList>
    </citation>
    <scope>NUCLEOTIDE SEQUENCE [LARGE SCALE GENOMIC DNA]</scope>
    <source>
        <strain evidence="10 11">Map64</strain>
    </source>
</reference>
<dbReference type="Gene3D" id="2.70.150.10">
    <property type="entry name" value="Calcium-transporting ATPase, cytoplasmic transduction domain A"/>
    <property type="match status" value="1"/>
</dbReference>
<dbReference type="Gene3D" id="3.30.70.100">
    <property type="match status" value="1"/>
</dbReference>
<keyword evidence="5 7" id="KW-1133">Transmembrane helix</keyword>
<dbReference type="GO" id="GO:0016887">
    <property type="term" value="F:ATP hydrolysis activity"/>
    <property type="evidence" value="ECO:0007669"/>
    <property type="project" value="InterPro"/>
</dbReference>
<dbReference type="PROSITE" id="PS00154">
    <property type="entry name" value="ATPASE_E1_E2"/>
    <property type="match status" value="1"/>
</dbReference>
<dbReference type="InterPro" id="IPR023214">
    <property type="entry name" value="HAD_sf"/>
</dbReference>
<feature type="transmembrane region" description="Helical" evidence="7">
    <location>
        <begin position="385"/>
        <end position="407"/>
    </location>
</feature>
<feature type="transmembrane region" description="Helical" evidence="7">
    <location>
        <begin position="600"/>
        <end position="633"/>
    </location>
</feature>
<name>A0A2C5YA05_9HYPO</name>
<dbReference type="InterPro" id="IPR008250">
    <property type="entry name" value="ATPase_P-typ_transduc_dom_A_sf"/>
</dbReference>
<keyword evidence="7" id="KW-0067">ATP-binding</keyword>
<dbReference type="Pfam" id="PF00122">
    <property type="entry name" value="E1-E2_ATPase"/>
    <property type="match status" value="1"/>
</dbReference>
<evidence type="ECO:0000313" key="11">
    <source>
        <dbReference type="Proteomes" id="UP000226192"/>
    </source>
</evidence>
<dbReference type="AlphaFoldDB" id="A0A2C5YA05"/>
<accession>A0A2C5YA05</accession>
<dbReference type="NCBIfam" id="TIGR01511">
    <property type="entry name" value="ATPase-IB1_Cu"/>
    <property type="match status" value="1"/>
</dbReference>
<evidence type="ECO:0000256" key="3">
    <source>
        <dbReference type="ARBA" id="ARBA00022723"/>
    </source>
</evidence>